<name>A0ABU2JPX3_9ACTN</name>
<dbReference type="InterPro" id="IPR020843">
    <property type="entry name" value="ER"/>
</dbReference>
<evidence type="ECO:0000313" key="5">
    <source>
        <dbReference type="Proteomes" id="UP001183410"/>
    </source>
</evidence>
<protein>
    <submittedName>
        <fullName evidence="4">NAD(P)H-quinone oxidoreductase</fullName>
    </submittedName>
</protein>
<dbReference type="InterPro" id="IPR011032">
    <property type="entry name" value="GroES-like_sf"/>
</dbReference>
<reference evidence="5" key="1">
    <citation type="submission" date="2023-07" db="EMBL/GenBank/DDBJ databases">
        <title>30 novel species of actinomycetes from the DSMZ collection.</title>
        <authorList>
            <person name="Nouioui I."/>
        </authorList>
    </citation>
    <scope>NUCLEOTIDE SEQUENCE [LARGE SCALE GENOMIC DNA]</scope>
    <source>
        <strain evidence="5">DSM 44915</strain>
    </source>
</reference>
<keyword evidence="2" id="KW-0560">Oxidoreductase</keyword>
<dbReference type="RefSeq" id="WP_311667098.1">
    <property type="nucleotide sequence ID" value="NZ_JAVREO010000006.1"/>
</dbReference>
<evidence type="ECO:0000256" key="2">
    <source>
        <dbReference type="ARBA" id="ARBA00023002"/>
    </source>
</evidence>
<keyword evidence="5" id="KW-1185">Reference proteome</keyword>
<dbReference type="Pfam" id="PF08240">
    <property type="entry name" value="ADH_N"/>
    <property type="match status" value="1"/>
</dbReference>
<dbReference type="SMART" id="SM00829">
    <property type="entry name" value="PKS_ER"/>
    <property type="match status" value="1"/>
</dbReference>
<dbReference type="InterPro" id="IPR013149">
    <property type="entry name" value="ADH-like_C"/>
</dbReference>
<comment type="caution">
    <text evidence="4">The sequence shown here is derived from an EMBL/GenBank/DDBJ whole genome shotgun (WGS) entry which is preliminary data.</text>
</comment>
<organism evidence="4 5">
    <name type="scientific">Streptomyces chisholmiae</name>
    <dbReference type="NCBI Taxonomy" id="3075540"/>
    <lineage>
        <taxon>Bacteria</taxon>
        <taxon>Bacillati</taxon>
        <taxon>Actinomycetota</taxon>
        <taxon>Actinomycetes</taxon>
        <taxon>Kitasatosporales</taxon>
        <taxon>Streptomycetaceae</taxon>
        <taxon>Streptomyces</taxon>
    </lineage>
</organism>
<evidence type="ECO:0000256" key="1">
    <source>
        <dbReference type="ARBA" id="ARBA00022857"/>
    </source>
</evidence>
<dbReference type="CDD" id="cd05276">
    <property type="entry name" value="p53_inducible_oxidoreductase"/>
    <property type="match status" value="1"/>
</dbReference>
<gene>
    <name evidence="4" type="ORF">RM844_12150</name>
</gene>
<dbReference type="InterPro" id="IPR013154">
    <property type="entry name" value="ADH-like_N"/>
</dbReference>
<dbReference type="Gene3D" id="3.90.180.10">
    <property type="entry name" value="Medium-chain alcohol dehydrogenases, catalytic domain"/>
    <property type="match status" value="1"/>
</dbReference>
<dbReference type="InterPro" id="IPR036291">
    <property type="entry name" value="NAD(P)-bd_dom_sf"/>
</dbReference>
<dbReference type="SUPFAM" id="SSF51735">
    <property type="entry name" value="NAD(P)-binding Rossmann-fold domains"/>
    <property type="match status" value="1"/>
</dbReference>
<sequence length="336" mass="34412">MRAITIPEPGGPEALVWAEVPDPVAGPGEVLVEVVASGVNRADVLQRQGFYDPPPGASPYPGLECAGRIVALGPGVTDWRVGDEVCALLAGGGYAELVNVPAGQLLPVPAAVGLVAAGALPEVLCTVWSNVFQTAGLRAGETLLVHGGASGIGTAAIQLARAFGARVAVTAGSAEKLARCRELGAELLIDYQRDDFVEELRRVGGADVILDIVGARYLARNIAALAPGGRLAVIGFQGGVKAELDLRALLAKRGTISATSLRARPPAEKAALVAEVREHVWPLLADGRLRPVVDRLLPLPEAAQAHRVLEASGHVGKVLLTPPGAAGDLLAPAPGA</sequence>
<dbReference type="InterPro" id="IPR014189">
    <property type="entry name" value="Quinone_OxRdtase_PIG3"/>
</dbReference>
<evidence type="ECO:0000313" key="4">
    <source>
        <dbReference type="EMBL" id="MDT0267041.1"/>
    </source>
</evidence>
<dbReference type="PANTHER" id="PTHR48106:SF8">
    <property type="entry name" value="OS02G0805600 PROTEIN"/>
    <property type="match status" value="1"/>
</dbReference>
<dbReference type="Proteomes" id="UP001183410">
    <property type="component" value="Unassembled WGS sequence"/>
</dbReference>
<dbReference type="SUPFAM" id="SSF50129">
    <property type="entry name" value="GroES-like"/>
    <property type="match status" value="1"/>
</dbReference>
<proteinExistence type="predicted"/>
<feature type="domain" description="Enoyl reductase (ER)" evidence="3">
    <location>
        <begin position="10"/>
        <end position="320"/>
    </location>
</feature>
<keyword evidence="1" id="KW-0521">NADP</keyword>
<dbReference type="Pfam" id="PF00107">
    <property type="entry name" value="ADH_zinc_N"/>
    <property type="match status" value="1"/>
</dbReference>
<evidence type="ECO:0000259" key="3">
    <source>
        <dbReference type="SMART" id="SM00829"/>
    </source>
</evidence>
<accession>A0ABU2JPX3</accession>
<dbReference type="NCBIfam" id="TIGR02824">
    <property type="entry name" value="quinone_pig3"/>
    <property type="match status" value="1"/>
</dbReference>
<dbReference type="EMBL" id="JAVREO010000006">
    <property type="protein sequence ID" value="MDT0267041.1"/>
    <property type="molecule type" value="Genomic_DNA"/>
</dbReference>
<dbReference type="Gene3D" id="3.40.50.720">
    <property type="entry name" value="NAD(P)-binding Rossmann-like Domain"/>
    <property type="match status" value="1"/>
</dbReference>
<dbReference type="PANTHER" id="PTHR48106">
    <property type="entry name" value="QUINONE OXIDOREDUCTASE PIG3-RELATED"/>
    <property type="match status" value="1"/>
</dbReference>